<protein>
    <submittedName>
        <fullName evidence="2">Uncharacterized protein</fullName>
    </submittedName>
</protein>
<reference evidence="2" key="1">
    <citation type="journal article" date="2021" name="Nat. Commun.">
        <title>Genetic determinants of endophytism in the Arabidopsis root mycobiome.</title>
        <authorList>
            <person name="Mesny F."/>
            <person name="Miyauchi S."/>
            <person name="Thiergart T."/>
            <person name="Pickel B."/>
            <person name="Atanasova L."/>
            <person name="Karlsson M."/>
            <person name="Huettel B."/>
            <person name="Barry K.W."/>
            <person name="Haridas S."/>
            <person name="Chen C."/>
            <person name="Bauer D."/>
            <person name="Andreopoulos W."/>
            <person name="Pangilinan J."/>
            <person name="LaButti K."/>
            <person name="Riley R."/>
            <person name="Lipzen A."/>
            <person name="Clum A."/>
            <person name="Drula E."/>
            <person name="Henrissat B."/>
            <person name="Kohler A."/>
            <person name="Grigoriev I.V."/>
            <person name="Martin F.M."/>
            <person name="Hacquard S."/>
        </authorList>
    </citation>
    <scope>NUCLEOTIDE SEQUENCE</scope>
    <source>
        <strain evidence="2">MPI-CAGE-CH-0235</strain>
    </source>
</reference>
<organism evidence="2 3">
    <name type="scientific">Stachybotrys elegans</name>
    <dbReference type="NCBI Taxonomy" id="80388"/>
    <lineage>
        <taxon>Eukaryota</taxon>
        <taxon>Fungi</taxon>
        <taxon>Dikarya</taxon>
        <taxon>Ascomycota</taxon>
        <taxon>Pezizomycotina</taxon>
        <taxon>Sordariomycetes</taxon>
        <taxon>Hypocreomycetidae</taxon>
        <taxon>Hypocreales</taxon>
        <taxon>Stachybotryaceae</taxon>
        <taxon>Stachybotrys</taxon>
    </lineage>
</organism>
<evidence type="ECO:0000256" key="1">
    <source>
        <dbReference type="SAM" id="MobiDB-lite"/>
    </source>
</evidence>
<feature type="compositionally biased region" description="Polar residues" evidence="1">
    <location>
        <begin position="46"/>
        <end position="83"/>
    </location>
</feature>
<evidence type="ECO:0000313" key="2">
    <source>
        <dbReference type="EMBL" id="KAH7320636.1"/>
    </source>
</evidence>
<accession>A0A8K0SRD2</accession>
<dbReference type="Proteomes" id="UP000813444">
    <property type="component" value="Unassembled WGS sequence"/>
</dbReference>
<dbReference type="AlphaFoldDB" id="A0A8K0SRD2"/>
<gene>
    <name evidence="2" type="ORF">B0I35DRAFT_427512</name>
</gene>
<feature type="region of interest" description="Disordered" evidence="1">
    <location>
        <begin position="1"/>
        <end position="83"/>
    </location>
</feature>
<keyword evidence="3" id="KW-1185">Reference proteome</keyword>
<comment type="caution">
    <text evidence="2">The sequence shown here is derived from an EMBL/GenBank/DDBJ whole genome shotgun (WGS) entry which is preliminary data.</text>
</comment>
<dbReference type="EMBL" id="JAGPNK010000005">
    <property type="protein sequence ID" value="KAH7320636.1"/>
    <property type="molecule type" value="Genomic_DNA"/>
</dbReference>
<name>A0A8K0SRD2_9HYPO</name>
<proteinExistence type="predicted"/>
<sequence>MAKPITKKTKSPPPPPTAMMTTFPKRSTPTSPMKQVLSPPPPWPLAQQSTQPPANQSFAKSTSTSYPFYASPTPSNSSTRPVSVIPPSTASFQITTSSAKITVGPAAFFTLATCSPNGPVSSSCRNSL</sequence>
<evidence type="ECO:0000313" key="3">
    <source>
        <dbReference type="Proteomes" id="UP000813444"/>
    </source>
</evidence>
<feature type="compositionally biased region" description="Basic residues" evidence="1">
    <location>
        <begin position="1"/>
        <end position="10"/>
    </location>
</feature>